<name>A0A0G4HZB1_9ALVE</name>
<feature type="compositionally biased region" description="Basic and acidic residues" evidence="1">
    <location>
        <begin position="2083"/>
        <end position="2096"/>
    </location>
</feature>
<feature type="compositionally biased region" description="Polar residues" evidence="1">
    <location>
        <begin position="1202"/>
        <end position="1227"/>
    </location>
</feature>
<feature type="region of interest" description="Disordered" evidence="1">
    <location>
        <begin position="805"/>
        <end position="949"/>
    </location>
</feature>
<dbReference type="PANTHER" id="PTHR12271">
    <property type="entry name" value="POLY A POLYMERASE CID PAP -RELATED"/>
    <property type="match status" value="1"/>
</dbReference>
<feature type="compositionally biased region" description="Basic residues" evidence="1">
    <location>
        <begin position="877"/>
        <end position="887"/>
    </location>
</feature>
<proteinExistence type="predicted"/>
<feature type="region of interest" description="Disordered" evidence="1">
    <location>
        <begin position="626"/>
        <end position="659"/>
    </location>
</feature>
<feature type="compositionally biased region" description="Basic and acidic residues" evidence="1">
    <location>
        <begin position="850"/>
        <end position="874"/>
    </location>
</feature>
<feature type="compositionally biased region" description="Polar residues" evidence="1">
    <location>
        <begin position="541"/>
        <end position="552"/>
    </location>
</feature>
<feature type="compositionally biased region" description="Low complexity" evidence="1">
    <location>
        <begin position="1471"/>
        <end position="1489"/>
    </location>
</feature>
<evidence type="ECO:0000259" key="2">
    <source>
        <dbReference type="Pfam" id="PF22600"/>
    </source>
</evidence>
<dbReference type="SUPFAM" id="SSF81301">
    <property type="entry name" value="Nucleotidyltransferase"/>
    <property type="match status" value="1"/>
</dbReference>
<feature type="region of interest" description="Disordered" evidence="1">
    <location>
        <begin position="1846"/>
        <end position="2161"/>
    </location>
</feature>
<feature type="compositionally biased region" description="Polar residues" evidence="1">
    <location>
        <begin position="1677"/>
        <end position="1686"/>
    </location>
</feature>
<gene>
    <name evidence="3" type="ORF">Cvel_9699</name>
</gene>
<feature type="compositionally biased region" description="Gly residues" evidence="1">
    <location>
        <begin position="1632"/>
        <end position="1641"/>
    </location>
</feature>
<feature type="domain" description="Poly(A) RNA polymerase mitochondrial-like central palm" evidence="2">
    <location>
        <begin position="43"/>
        <end position="150"/>
    </location>
</feature>
<feature type="compositionally biased region" description="Basic and acidic residues" evidence="1">
    <location>
        <begin position="1270"/>
        <end position="1294"/>
    </location>
</feature>
<dbReference type="GO" id="GO:0016779">
    <property type="term" value="F:nucleotidyltransferase activity"/>
    <property type="evidence" value="ECO:0007669"/>
    <property type="project" value="TreeGrafter"/>
</dbReference>
<feature type="compositionally biased region" description="Low complexity" evidence="1">
    <location>
        <begin position="1241"/>
        <end position="1252"/>
    </location>
</feature>
<feature type="region of interest" description="Disordered" evidence="1">
    <location>
        <begin position="509"/>
        <end position="586"/>
    </location>
</feature>
<feature type="region of interest" description="Disordered" evidence="1">
    <location>
        <begin position="433"/>
        <end position="490"/>
    </location>
</feature>
<feature type="region of interest" description="Disordered" evidence="1">
    <location>
        <begin position="1818"/>
        <end position="1837"/>
    </location>
</feature>
<feature type="compositionally biased region" description="Basic and acidic residues" evidence="1">
    <location>
        <begin position="2103"/>
        <end position="2133"/>
    </location>
</feature>
<feature type="compositionally biased region" description="Low complexity" evidence="1">
    <location>
        <begin position="358"/>
        <end position="383"/>
    </location>
</feature>
<dbReference type="InterPro" id="IPR054708">
    <property type="entry name" value="MTPAP-like_central"/>
</dbReference>
<dbReference type="GO" id="GO:0031123">
    <property type="term" value="P:RNA 3'-end processing"/>
    <property type="evidence" value="ECO:0007669"/>
    <property type="project" value="TreeGrafter"/>
</dbReference>
<feature type="compositionally biased region" description="Basic and acidic residues" evidence="1">
    <location>
        <begin position="1859"/>
        <end position="1870"/>
    </location>
</feature>
<feature type="compositionally biased region" description="Basic and acidic residues" evidence="1">
    <location>
        <begin position="2140"/>
        <end position="2161"/>
    </location>
</feature>
<feature type="compositionally biased region" description="Polar residues" evidence="1">
    <location>
        <begin position="1179"/>
        <end position="1193"/>
    </location>
</feature>
<feature type="compositionally biased region" description="Low complexity" evidence="1">
    <location>
        <begin position="2017"/>
        <end position="2031"/>
    </location>
</feature>
<dbReference type="GO" id="GO:0046872">
    <property type="term" value="F:metal ion binding"/>
    <property type="evidence" value="ECO:0007669"/>
    <property type="project" value="UniProtKB-KW"/>
</dbReference>
<sequence length="2161" mass="225897">MAVLSSPELELFLDQDVRFPGEREEQPSSSSSGSPRLNVLEIEFLGHVQAALLRADPKSRMRLHGSVATGLRLRNSDIDISWETSLPRDIALRTLTGFLDEAPELFHAIHRASRRVPVVIVTDLVSNLQAEVTVRNLGAVANSEMIARYCNMDKRVRTLCTFVKYWASRRVPPSCRKGMSAYCAVLLVLHFLIKKHGLSSWEEMLSAVENLGDLPNNPAALVAGFFEFYSRFDFGKTAVCIRKNRSVSLDQAAAVCCRASPFEQNKKEREREAAEQQRDASSVVPLAAQQKGADVSLSQDIEGSLSAGGDGGDTTAGVPPSSSCSLTLEDPFSSSAVSVGGGGDPSTPSGNPAEAVDSSSASSSSSSSCSAVTSSSSSCSSSSCSASGGIGLGGMGGMFVRDPFIDRNVAETLDAVNTRVLLEEMRRAALMLSPLLHPEPPEGVKKKEQRGAVSSPPDALEGVGVGGAASDSSPSPETPEKGSGETGGKGGSFVELLRVLCEPSVEAKNATPAPVDPLFLPPRPSVSSSEVADKEKEKQSGETCQTQISLLENVSEKNERKDSLMAKEPKCPLAGEEETEDPAEKGEMEVTELLVSSAAGCGRVGVPFASCVQYDAVDWGDHLKEKEKERGTGMPPQEEEENEAEGEGEGGKEGEEDVSAVPPVPLAIDRPTLCSSELKSPLSLQHEVAMLKHVQATLTERVRLLRSENAGLSVALCVLTGSVPPQQAAIGSGSNPMQNANVPSVMHSSSEWSGGSGGWQGGGRGSQHWGHGHGGDAASSGYQHRHPQPWLKYAKSWYGRRHVRPLSSGGGAGGGACEESGEARQGSVSSSSSSNNGWKGSRWGGWSGSWHDRDREKGGWGGSGHREGDGREMGKGGGKHGGGKRWGGRGGEVHPPMQNRPPSFPPTPTGTFPPVAAEREKEKDSVNALGESGGCRPASRSQAHEGGDVSLVLPRIPEIEVEPSEVIAEEEKDALVEVQKEGGQEASGPRRTVSVEVDTATGLPPSPHPPAPSADAAVIVATRAEKTPAFPPRPSSATLKAALAERQREKKEKKEKTSSDVSRNLKEADGCTRNMLLSPARGAEGKSEEGLETANSQMSLEEEATGKETKGGSGLTENYKNLLSGSAVMSPSSETVCALEGAPSDCVLSRDTSVTVPRHDLSVLALKSTETSETVVEISQTINQKKVPSSSPFRQDGKDQRGLTSDDYSTPTATRQHRGSSSQNGLSRNRGDLVRDDTHGSATSTATPVASSRRGREGEGDHGTVTASASEEHDHDPDQESSEDASHSAAERSRVPPPPPISSTDSSGTPLPSSSSSSSSSSSKGPPPLVPLPIPIRNGRLPGSGPAPEAGDAVEAPESLGSMGRRARRTLEEGRETPSNVLTADSPPFVPLVQTDPWFFTPQFAPAPHPHRQPSTPHTLTQSRFQFTSDALHAPVFLPRAVRTVRLDMSTVRESSPAVARRLRAARRSAEGGASPALLSSSGGSSSSSSEDERTAPHPLATDPRSVTATADGLLLHDPCNFRYRPRAGSVDGYWAAGLSQLGVVGGMTMRSGCVAPTPVGHHGGEMMRAAGGKPRLRKCVQGGASRNAFKSPVCVPTAVAGDASKSSGKERRGVGRTENSCQPVATPVSDKGGGGKGGSKGKPAALVGTEEGGGKGAGASTTKRGKKERKGGSKTPKASASSHQTPLKARCGQSSSGQGAPSSSRLCFSVPAPAPLSGSGLPTPLEGPLEGLGGAALEEAPTPTYCLSGSSSVLFSHAGGEGEGERVSSRNTVLPPPATPEVPPTGSGLVLYDLPSAGSDATPIPSRRTIGEQLDEIVRRSAEKERGKTNLGDEEEEMKRLCAMKVPQLQPLQGGVGCRKERGGAKERVSPAVSGRDSVAKEKERPSPSCSAEQTRRSRDEKGQANQASQCPAPPATKRGPSALPTEGKGNLPLSHDCVLSSVGQSSEAPPRPPDLPSGQGQGAASSSSSASGSAGRGIGCGDSSRSRGGHEMRPSEHERRSAHHQGGRAPRDPQSHSLHSSSPFQSSSSGLGGGAGGHSSGSGHGNGNGSVMLDGRGRLWQWCVKKKQQQPVPLQQQQHQQGKEGEKGGSKKMEATSGQEIEEKREAVVETQGERERETDGCFFESEKEKLGASMDPGGEKGEKNAAGKERTEEVSSSL</sequence>
<feature type="compositionally biased region" description="Pro residues" evidence="1">
    <location>
        <begin position="898"/>
        <end position="908"/>
    </location>
</feature>
<evidence type="ECO:0000256" key="1">
    <source>
        <dbReference type="SAM" id="MobiDB-lite"/>
    </source>
</evidence>
<organism evidence="3">
    <name type="scientific">Chromera velia CCMP2878</name>
    <dbReference type="NCBI Taxonomy" id="1169474"/>
    <lineage>
        <taxon>Eukaryota</taxon>
        <taxon>Sar</taxon>
        <taxon>Alveolata</taxon>
        <taxon>Colpodellida</taxon>
        <taxon>Chromeraceae</taxon>
        <taxon>Chromera</taxon>
    </lineage>
</organism>
<feature type="compositionally biased region" description="Basic and acidic residues" evidence="1">
    <location>
        <begin position="439"/>
        <end position="450"/>
    </location>
</feature>
<feature type="compositionally biased region" description="Basic and acidic residues" evidence="1">
    <location>
        <begin position="1043"/>
        <end position="1070"/>
    </location>
</feature>
<feature type="region of interest" description="Disordered" evidence="1">
    <location>
        <begin position="1450"/>
        <end position="1507"/>
    </location>
</feature>
<dbReference type="InterPro" id="IPR043519">
    <property type="entry name" value="NT_sf"/>
</dbReference>
<feature type="compositionally biased region" description="Low complexity" evidence="1">
    <location>
        <begin position="1693"/>
        <end position="1705"/>
    </location>
</feature>
<reference evidence="3" key="1">
    <citation type="submission" date="2014-11" db="EMBL/GenBank/DDBJ databases">
        <authorList>
            <person name="Otto D Thomas"/>
            <person name="Naeem Raeece"/>
        </authorList>
    </citation>
    <scope>NUCLEOTIDE SEQUENCE</scope>
</reference>
<dbReference type="PANTHER" id="PTHR12271:SF40">
    <property type="entry name" value="POLY(A) RNA POLYMERASE GLD2"/>
    <property type="match status" value="1"/>
</dbReference>
<protein>
    <recommendedName>
        <fullName evidence="2">Poly(A) RNA polymerase mitochondrial-like central palm domain-containing protein</fullName>
    </recommendedName>
</protein>
<feature type="compositionally biased region" description="Pro residues" evidence="1">
    <location>
        <begin position="1325"/>
        <end position="1334"/>
    </location>
</feature>
<feature type="compositionally biased region" description="Acidic residues" evidence="1">
    <location>
        <begin position="637"/>
        <end position="658"/>
    </location>
</feature>
<dbReference type="Gene3D" id="1.10.1410.10">
    <property type="match status" value="1"/>
</dbReference>
<feature type="compositionally biased region" description="Low complexity" evidence="1">
    <location>
        <begin position="826"/>
        <end position="841"/>
    </location>
</feature>
<dbReference type="Pfam" id="PF22600">
    <property type="entry name" value="MTPAP-like_central"/>
    <property type="match status" value="1"/>
</dbReference>
<feature type="region of interest" description="Disordered" evidence="1">
    <location>
        <begin position="1179"/>
        <end position="1380"/>
    </location>
</feature>
<dbReference type="GO" id="GO:0005737">
    <property type="term" value="C:cytoplasm"/>
    <property type="evidence" value="ECO:0007669"/>
    <property type="project" value="UniProtKB-SubCell"/>
</dbReference>
<feature type="compositionally biased region" description="Pro residues" evidence="1">
    <location>
        <begin position="1775"/>
        <end position="1784"/>
    </location>
</feature>
<feature type="compositionally biased region" description="Low complexity" evidence="1">
    <location>
        <begin position="1716"/>
        <end position="1743"/>
    </location>
</feature>
<feature type="compositionally biased region" description="Low complexity" evidence="1">
    <location>
        <begin position="1302"/>
        <end position="1324"/>
    </location>
</feature>
<feature type="compositionally biased region" description="Basic and acidic residues" evidence="1">
    <location>
        <begin position="531"/>
        <end position="540"/>
    </location>
</feature>
<feature type="compositionally biased region" description="Basic and acidic residues" evidence="1">
    <location>
        <begin position="1229"/>
        <end position="1239"/>
    </location>
</feature>
<dbReference type="VEuPathDB" id="CryptoDB:Cvel_9699"/>
<feature type="compositionally biased region" description="Low complexity" evidence="1">
    <location>
        <begin position="1964"/>
        <end position="1975"/>
    </location>
</feature>
<feature type="compositionally biased region" description="Gly residues" evidence="1">
    <location>
        <begin position="2032"/>
        <end position="2050"/>
    </location>
</feature>
<dbReference type="EMBL" id="CDMZ01004493">
    <property type="protein sequence ID" value="CEM49921.1"/>
    <property type="molecule type" value="Genomic_DNA"/>
</dbReference>
<accession>A0A0G4HZB1</accession>
<feature type="region of interest" description="Disordered" evidence="1">
    <location>
        <begin position="972"/>
        <end position="1119"/>
    </location>
</feature>
<feature type="compositionally biased region" description="Low complexity" evidence="1">
    <location>
        <begin position="2071"/>
        <end position="2082"/>
    </location>
</feature>
<evidence type="ECO:0000313" key="3">
    <source>
        <dbReference type="EMBL" id="CEM49921.1"/>
    </source>
</evidence>
<feature type="region of interest" description="Disordered" evidence="1">
    <location>
        <begin position="744"/>
        <end position="784"/>
    </location>
</feature>
<feature type="region of interest" description="Disordered" evidence="1">
    <location>
        <begin position="1600"/>
        <end position="1809"/>
    </location>
</feature>
<feature type="compositionally biased region" description="Polar residues" evidence="1">
    <location>
        <begin position="1746"/>
        <end position="1755"/>
    </location>
</feature>
<feature type="compositionally biased region" description="Basic and acidic residues" evidence="1">
    <location>
        <begin position="554"/>
        <end position="570"/>
    </location>
</feature>
<feature type="compositionally biased region" description="Basic and acidic residues" evidence="1">
    <location>
        <begin position="1895"/>
        <end position="1904"/>
    </location>
</feature>
<feature type="compositionally biased region" description="Basic and acidic residues" evidence="1">
    <location>
        <begin position="266"/>
        <end position="278"/>
    </location>
</feature>
<dbReference type="SUPFAM" id="SSF81631">
    <property type="entry name" value="PAP/OAS1 substrate-binding domain"/>
    <property type="match status" value="1"/>
</dbReference>
<feature type="compositionally biased region" description="Gly residues" evidence="1">
    <location>
        <begin position="754"/>
        <end position="765"/>
    </location>
</feature>
<feature type="region of interest" description="Disordered" evidence="1">
    <location>
        <begin position="266"/>
        <end position="383"/>
    </location>
</feature>
<feature type="compositionally biased region" description="Basic and acidic residues" evidence="1">
    <location>
        <begin position="1818"/>
        <end position="1829"/>
    </location>
</feature>
<feature type="compositionally biased region" description="Basic and acidic residues" evidence="1">
    <location>
        <begin position="1986"/>
        <end position="2001"/>
    </location>
</feature>
<dbReference type="CDD" id="cd05402">
    <property type="entry name" value="NT_PAP_TUTase"/>
    <property type="match status" value="1"/>
</dbReference>
<feature type="compositionally biased region" description="Basic and acidic residues" evidence="1">
    <location>
        <begin position="973"/>
        <end position="983"/>
    </location>
</feature>